<organism evidence="2 3">
    <name type="scientific">Cladonia borealis</name>
    <dbReference type="NCBI Taxonomy" id="184061"/>
    <lineage>
        <taxon>Eukaryota</taxon>
        <taxon>Fungi</taxon>
        <taxon>Dikarya</taxon>
        <taxon>Ascomycota</taxon>
        <taxon>Pezizomycotina</taxon>
        <taxon>Lecanoromycetes</taxon>
        <taxon>OSLEUM clade</taxon>
        <taxon>Lecanoromycetidae</taxon>
        <taxon>Lecanorales</taxon>
        <taxon>Lecanorineae</taxon>
        <taxon>Cladoniaceae</taxon>
        <taxon>Cladonia</taxon>
    </lineage>
</organism>
<evidence type="ECO:0000313" key="3">
    <source>
        <dbReference type="Proteomes" id="UP001166286"/>
    </source>
</evidence>
<dbReference type="PANTHER" id="PTHR35563:SF2">
    <property type="entry name" value="BARREL METAL-DEPENDENT HYDROLASE, PUTATIVE (AFU_ORTHOLOGUE AFUA_1G16240)-RELATED"/>
    <property type="match status" value="1"/>
</dbReference>
<dbReference type="Pfam" id="PF04909">
    <property type="entry name" value="Amidohydro_2"/>
    <property type="match status" value="1"/>
</dbReference>
<dbReference type="InterPro" id="IPR052358">
    <property type="entry name" value="Aro_Compnd_Degr_Hydrolases"/>
</dbReference>
<dbReference type="PANTHER" id="PTHR35563">
    <property type="entry name" value="BARREL METAL-DEPENDENT HYDROLASE, PUTATIVE (AFU_ORTHOLOGUE AFUA_1G16240)-RELATED"/>
    <property type="match status" value="1"/>
</dbReference>
<dbReference type="InterPro" id="IPR006680">
    <property type="entry name" value="Amidohydro-rel"/>
</dbReference>
<dbReference type="SUPFAM" id="SSF51556">
    <property type="entry name" value="Metallo-dependent hydrolases"/>
    <property type="match status" value="1"/>
</dbReference>
<dbReference type="GO" id="GO:0016787">
    <property type="term" value="F:hydrolase activity"/>
    <property type="evidence" value="ECO:0007669"/>
    <property type="project" value="InterPro"/>
</dbReference>
<keyword evidence="3" id="KW-1185">Reference proteome</keyword>
<dbReference type="Proteomes" id="UP001166286">
    <property type="component" value="Unassembled WGS sequence"/>
</dbReference>
<dbReference type="AlphaFoldDB" id="A0AA39QV10"/>
<name>A0AA39QV10_9LECA</name>
<comment type="caution">
    <text evidence="2">The sequence shown here is derived from an EMBL/GenBank/DDBJ whole genome shotgun (WGS) entry which is preliminary data.</text>
</comment>
<dbReference type="InterPro" id="IPR032466">
    <property type="entry name" value="Metal_Hydrolase"/>
</dbReference>
<evidence type="ECO:0000259" key="1">
    <source>
        <dbReference type="Pfam" id="PF04909"/>
    </source>
</evidence>
<accession>A0AA39QV10</accession>
<dbReference type="EMBL" id="JAFEKC020000018">
    <property type="protein sequence ID" value="KAK0509695.1"/>
    <property type="molecule type" value="Genomic_DNA"/>
</dbReference>
<dbReference type="Gene3D" id="3.20.20.140">
    <property type="entry name" value="Metal-dependent hydrolases"/>
    <property type="match status" value="1"/>
</dbReference>
<protein>
    <recommendedName>
        <fullName evidence="1">Amidohydrolase-related domain-containing protein</fullName>
    </recommendedName>
</protein>
<sequence>MWHIIPRLGRHSAAGPSIKALILTQTHRYLFRRSMSSQAYSSIPPDAWDSHMHVTDPLNFPVSKDATYKPHQATLSSALANARQLNVPNLVFVQPSTYGTDNACLLQALKTVGLSHGRGVVVIDPEEIGFEILDKWHTLGVRGVRLNLKSVNKTLPREELARVLRAYAGVVRPMKTWALQLYVDLAIMDDIEPLLPELGIKVVFDHYGHPLSLTPPLSEIPGWSALLRMMQSQLVYVKISAPYRLSKDPEYKDIEVMSKELFQVREGRGVVFASDWPHTRFEGVDIRPFVKNCLEWCGSDEKLRNNLFRDNARELWDIS</sequence>
<feature type="domain" description="Amidohydrolase-related" evidence="1">
    <location>
        <begin position="48"/>
        <end position="317"/>
    </location>
</feature>
<evidence type="ECO:0000313" key="2">
    <source>
        <dbReference type="EMBL" id="KAK0509695.1"/>
    </source>
</evidence>
<reference evidence="2" key="1">
    <citation type="submission" date="2023-03" db="EMBL/GenBank/DDBJ databases">
        <title>Complete genome of Cladonia borealis.</title>
        <authorList>
            <person name="Park H."/>
        </authorList>
    </citation>
    <scope>NUCLEOTIDE SEQUENCE</scope>
    <source>
        <strain evidence="2">ANT050790</strain>
    </source>
</reference>
<proteinExistence type="predicted"/>
<gene>
    <name evidence="2" type="ORF">JMJ35_008089</name>
</gene>